<proteinExistence type="predicted"/>
<keyword evidence="2" id="KW-1185">Reference proteome</keyword>
<evidence type="ECO:0000313" key="2">
    <source>
        <dbReference type="Proteomes" id="UP000054783"/>
    </source>
</evidence>
<dbReference type="Proteomes" id="UP000054783">
    <property type="component" value="Unassembled WGS sequence"/>
</dbReference>
<reference evidence="1 2" key="1">
    <citation type="submission" date="2015-01" db="EMBL/GenBank/DDBJ databases">
        <title>Evolution of Trichinella species and genotypes.</title>
        <authorList>
            <person name="Korhonen P.K."/>
            <person name="Edoardo P."/>
            <person name="Giuseppe L.R."/>
            <person name="Gasser R.B."/>
        </authorList>
    </citation>
    <scope>NUCLEOTIDE SEQUENCE [LARGE SCALE GENOMIC DNA]</scope>
    <source>
        <strain evidence="1">ISS2496</strain>
    </source>
</reference>
<dbReference type="EMBL" id="JYDQ01000667">
    <property type="protein sequence ID" value="KRY06783.1"/>
    <property type="molecule type" value="Genomic_DNA"/>
</dbReference>
<gene>
    <name evidence="1" type="ORF">T12_14755</name>
</gene>
<accession>A0A0V0Z2L0</accession>
<dbReference type="AlphaFoldDB" id="A0A0V0Z2L0"/>
<comment type="caution">
    <text evidence="1">The sequence shown here is derived from an EMBL/GenBank/DDBJ whole genome shotgun (WGS) entry which is preliminary data.</text>
</comment>
<name>A0A0V0Z2L0_9BILA</name>
<protein>
    <submittedName>
        <fullName evidence="1">Uncharacterized protein</fullName>
    </submittedName>
</protein>
<evidence type="ECO:0000313" key="1">
    <source>
        <dbReference type="EMBL" id="KRY06783.1"/>
    </source>
</evidence>
<sequence>MVACYCSGTLRLAGMCPSSFLSRFTGVLLAQCYSPDSLADDRHVRCWVMDACPSMSARALCHMDASDTIIYVSQKAQTVPGNGKATPMGIPCDRGPDSVGIRAGLPVGSPSQTGRC</sequence>
<organism evidence="1 2">
    <name type="scientific">Trichinella patagoniensis</name>
    <dbReference type="NCBI Taxonomy" id="990121"/>
    <lineage>
        <taxon>Eukaryota</taxon>
        <taxon>Metazoa</taxon>
        <taxon>Ecdysozoa</taxon>
        <taxon>Nematoda</taxon>
        <taxon>Enoplea</taxon>
        <taxon>Dorylaimia</taxon>
        <taxon>Trichinellida</taxon>
        <taxon>Trichinellidae</taxon>
        <taxon>Trichinella</taxon>
    </lineage>
</organism>